<evidence type="ECO:0000313" key="1">
    <source>
        <dbReference type="EMBL" id="MCP2730014.1"/>
    </source>
</evidence>
<proteinExistence type="predicted"/>
<organism evidence="1 2">
    <name type="scientific">Limnofasciculus baicalensis BBK-W-15</name>
    <dbReference type="NCBI Taxonomy" id="2699891"/>
    <lineage>
        <taxon>Bacteria</taxon>
        <taxon>Bacillati</taxon>
        <taxon>Cyanobacteriota</taxon>
        <taxon>Cyanophyceae</taxon>
        <taxon>Coleofasciculales</taxon>
        <taxon>Coleofasciculaceae</taxon>
        <taxon>Limnofasciculus</taxon>
        <taxon>Limnofasciculus baicalensis</taxon>
    </lineage>
</organism>
<comment type="caution">
    <text evidence="1">The sequence shown here is derived from an EMBL/GenBank/DDBJ whole genome shotgun (WGS) entry which is preliminary data.</text>
</comment>
<dbReference type="Proteomes" id="UP001204953">
    <property type="component" value="Unassembled WGS sequence"/>
</dbReference>
<reference evidence="1" key="1">
    <citation type="submission" date="2022-06" db="EMBL/GenBank/DDBJ databases">
        <title>New cyanobacteria of genus Symplocastrum in benthos of Lake Baikal.</title>
        <authorList>
            <person name="Sorokovikova E."/>
            <person name="Tikhonova I."/>
            <person name="Krasnopeev A."/>
            <person name="Evseev P."/>
            <person name="Gladkikh A."/>
            <person name="Belykh O."/>
        </authorList>
    </citation>
    <scope>NUCLEOTIDE SEQUENCE</scope>
    <source>
        <strain evidence="1">BBK-W-15</strain>
    </source>
</reference>
<accession>A0AAE3GTG2</accession>
<gene>
    <name evidence="1" type="ORF">NJ959_16395</name>
</gene>
<keyword evidence="2" id="KW-1185">Reference proteome</keyword>
<evidence type="ECO:0000313" key="2">
    <source>
        <dbReference type="Proteomes" id="UP001204953"/>
    </source>
</evidence>
<dbReference type="EMBL" id="JAMZMM010000161">
    <property type="protein sequence ID" value="MCP2730014.1"/>
    <property type="molecule type" value="Genomic_DNA"/>
</dbReference>
<sequence length="76" mass="9093">MTSELPNTGLHLTPIRYRDWLISMKMIDQKPWLRWQHPKENFPRYSYPITERGLSDTIQYARFLIDAIIALEEAES</sequence>
<dbReference type="AlphaFoldDB" id="A0AAE3GTG2"/>
<name>A0AAE3GTG2_9CYAN</name>
<protein>
    <submittedName>
        <fullName evidence="1">Uncharacterized protein</fullName>
    </submittedName>
</protein>
<dbReference type="RefSeq" id="WP_254012781.1">
    <property type="nucleotide sequence ID" value="NZ_JAMZMM010000161.1"/>
</dbReference>